<evidence type="ECO:0000256" key="4">
    <source>
        <dbReference type="ARBA" id="ARBA00022692"/>
    </source>
</evidence>
<dbReference type="Pfam" id="PF04093">
    <property type="entry name" value="MreD"/>
    <property type="match status" value="1"/>
</dbReference>
<dbReference type="NCBIfam" id="TIGR03426">
    <property type="entry name" value="shape_MreD"/>
    <property type="match status" value="1"/>
</dbReference>
<evidence type="ECO:0000256" key="1">
    <source>
        <dbReference type="ARBA" id="ARBA00004651"/>
    </source>
</evidence>
<dbReference type="STRING" id="1317117.ATO7_09942"/>
<dbReference type="AlphaFoldDB" id="A0A1Y1SF74"/>
<dbReference type="RefSeq" id="WP_083561597.1">
    <property type="nucleotide sequence ID" value="NZ_AQQV01000002.1"/>
</dbReference>
<comment type="similarity">
    <text evidence="2 8">Belongs to the MreD family.</text>
</comment>
<dbReference type="InterPro" id="IPR007227">
    <property type="entry name" value="Cell_shape_determining_MreD"/>
</dbReference>
<keyword evidence="3 8" id="KW-1003">Cell membrane</keyword>
<accession>A0A1Y1SF74</accession>
<sequence length="160" mass="17484">MVRAGWLGSLVALSLALILTALPLPDGLAIARPAAVPLVLVWLCIHMPSRFGIVWAWCLGLILDVVHSTSLGQHAVALTLLSYIVIKLRGSLHLLPAWQQALVLIPAWAGYQGLLLWLDGFVGQSIDPLWRWLPVISTSLCWLPLSAIFALADRPQHHEA</sequence>
<evidence type="ECO:0000256" key="2">
    <source>
        <dbReference type="ARBA" id="ARBA00007776"/>
    </source>
</evidence>
<dbReference type="GO" id="GO:0005886">
    <property type="term" value="C:plasma membrane"/>
    <property type="evidence" value="ECO:0007669"/>
    <property type="project" value="UniProtKB-SubCell"/>
</dbReference>
<feature type="transmembrane region" description="Helical" evidence="9">
    <location>
        <begin position="130"/>
        <end position="152"/>
    </location>
</feature>
<keyword evidence="11" id="KW-1185">Reference proteome</keyword>
<evidence type="ECO:0000256" key="5">
    <source>
        <dbReference type="ARBA" id="ARBA00022960"/>
    </source>
</evidence>
<comment type="subcellular location">
    <subcellularLocation>
        <location evidence="8">Cell inner membrane</location>
    </subcellularLocation>
    <subcellularLocation>
        <location evidence="1">Cell membrane</location>
        <topology evidence="1">Multi-pass membrane protein</topology>
    </subcellularLocation>
</comment>
<evidence type="ECO:0000256" key="3">
    <source>
        <dbReference type="ARBA" id="ARBA00022475"/>
    </source>
</evidence>
<organism evidence="10 11">
    <name type="scientific">Oceanococcus atlanticus</name>
    <dbReference type="NCBI Taxonomy" id="1317117"/>
    <lineage>
        <taxon>Bacteria</taxon>
        <taxon>Pseudomonadati</taxon>
        <taxon>Pseudomonadota</taxon>
        <taxon>Gammaproteobacteria</taxon>
        <taxon>Chromatiales</taxon>
        <taxon>Oceanococcaceae</taxon>
        <taxon>Oceanococcus</taxon>
    </lineage>
</organism>
<name>A0A1Y1SF74_9GAMM</name>
<keyword evidence="6 9" id="KW-1133">Transmembrane helix</keyword>
<evidence type="ECO:0000313" key="10">
    <source>
        <dbReference type="EMBL" id="ORE87354.1"/>
    </source>
</evidence>
<comment type="function">
    <text evidence="8">Involved in formation of the rod shape of the cell. May also contribute to regulation of formation of penicillin-binding proteins.</text>
</comment>
<comment type="caution">
    <text evidence="10">The sequence shown here is derived from an EMBL/GenBank/DDBJ whole genome shotgun (WGS) entry which is preliminary data.</text>
</comment>
<keyword evidence="5 8" id="KW-0133">Cell shape</keyword>
<dbReference type="PANTHER" id="PTHR37484:SF1">
    <property type="entry name" value="ROD SHAPE-DETERMINING PROTEIN MRED"/>
    <property type="match status" value="1"/>
</dbReference>
<dbReference type="Proteomes" id="UP000192342">
    <property type="component" value="Unassembled WGS sequence"/>
</dbReference>
<evidence type="ECO:0000313" key="11">
    <source>
        <dbReference type="Proteomes" id="UP000192342"/>
    </source>
</evidence>
<protein>
    <recommendedName>
        <fullName evidence="8">Rod shape-determining protein MreD</fullName>
    </recommendedName>
</protein>
<dbReference type="GO" id="GO:0008360">
    <property type="term" value="P:regulation of cell shape"/>
    <property type="evidence" value="ECO:0007669"/>
    <property type="project" value="UniProtKB-UniRule"/>
</dbReference>
<dbReference type="InterPro" id="IPR026034">
    <property type="entry name" value="MreD_proteobac"/>
</dbReference>
<keyword evidence="7 8" id="KW-0472">Membrane</keyword>
<keyword evidence="8" id="KW-0997">Cell inner membrane</keyword>
<evidence type="ECO:0000256" key="6">
    <source>
        <dbReference type="ARBA" id="ARBA00022989"/>
    </source>
</evidence>
<dbReference type="EMBL" id="AQQV01000002">
    <property type="protein sequence ID" value="ORE87354.1"/>
    <property type="molecule type" value="Genomic_DNA"/>
</dbReference>
<feature type="transmembrane region" description="Helical" evidence="9">
    <location>
        <begin position="98"/>
        <end position="118"/>
    </location>
</feature>
<gene>
    <name evidence="10" type="ORF">ATO7_09942</name>
</gene>
<evidence type="ECO:0000256" key="8">
    <source>
        <dbReference type="PIRNR" id="PIRNR018472"/>
    </source>
</evidence>
<evidence type="ECO:0000256" key="9">
    <source>
        <dbReference type="SAM" id="Phobius"/>
    </source>
</evidence>
<dbReference type="PANTHER" id="PTHR37484">
    <property type="entry name" value="ROD SHAPE-DETERMINING PROTEIN MRED"/>
    <property type="match status" value="1"/>
</dbReference>
<evidence type="ECO:0000256" key="7">
    <source>
        <dbReference type="ARBA" id="ARBA00023136"/>
    </source>
</evidence>
<dbReference type="PIRSF" id="PIRSF018472">
    <property type="entry name" value="MreD_proteobac"/>
    <property type="match status" value="1"/>
</dbReference>
<reference evidence="10 11" key="1">
    <citation type="submission" date="2013-04" db="EMBL/GenBank/DDBJ databases">
        <title>Oceanococcus atlanticus 22II-S10r2 Genome Sequencing.</title>
        <authorList>
            <person name="Lai Q."/>
            <person name="Li G."/>
            <person name="Shao Z."/>
        </authorList>
    </citation>
    <scope>NUCLEOTIDE SEQUENCE [LARGE SCALE GENOMIC DNA]</scope>
    <source>
        <strain evidence="10 11">22II-S10r2</strain>
    </source>
</reference>
<proteinExistence type="inferred from homology"/>
<keyword evidence="4 9" id="KW-0812">Transmembrane</keyword>